<feature type="compositionally biased region" description="Polar residues" evidence="1">
    <location>
        <begin position="51"/>
        <end position="60"/>
    </location>
</feature>
<dbReference type="InParanoid" id="A0A218YVC2"/>
<keyword evidence="3" id="KW-1185">Reference proteome</keyword>
<accession>A0A218YVC2</accession>
<evidence type="ECO:0000313" key="2">
    <source>
        <dbReference type="EMBL" id="OWO98553.1"/>
    </source>
</evidence>
<dbReference type="OrthoDB" id="5337545at2759"/>
<reference evidence="2 3" key="1">
    <citation type="submission" date="2017-04" db="EMBL/GenBank/DDBJ databases">
        <title>Draft genome sequence of Marssonina coronaria NL1: causal agent of apple blotch.</title>
        <authorList>
            <person name="Cheng Q."/>
        </authorList>
    </citation>
    <scope>NUCLEOTIDE SEQUENCE [LARGE SCALE GENOMIC DNA]</scope>
    <source>
        <strain evidence="2 3">NL1</strain>
    </source>
</reference>
<feature type="compositionally biased region" description="Low complexity" evidence="1">
    <location>
        <begin position="84"/>
        <end position="95"/>
    </location>
</feature>
<dbReference type="Proteomes" id="UP000242519">
    <property type="component" value="Unassembled WGS sequence"/>
</dbReference>
<gene>
    <name evidence="2" type="ORF">B2J93_2871</name>
</gene>
<dbReference type="AlphaFoldDB" id="A0A218YVC2"/>
<comment type="caution">
    <text evidence="2">The sequence shown here is derived from an EMBL/GenBank/DDBJ whole genome shotgun (WGS) entry which is preliminary data.</text>
</comment>
<proteinExistence type="predicted"/>
<organism evidence="2 3">
    <name type="scientific">Diplocarpon coronariae</name>
    <dbReference type="NCBI Taxonomy" id="2795749"/>
    <lineage>
        <taxon>Eukaryota</taxon>
        <taxon>Fungi</taxon>
        <taxon>Dikarya</taxon>
        <taxon>Ascomycota</taxon>
        <taxon>Pezizomycotina</taxon>
        <taxon>Leotiomycetes</taxon>
        <taxon>Helotiales</taxon>
        <taxon>Drepanopezizaceae</taxon>
        <taxon>Diplocarpon</taxon>
    </lineage>
</organism>
<feature type="compositionally biased region" description="Polar residues" evidence="1">
    <location>
        <begin position="72"/>
        <end position="83"/>
    </location>
</feature>
<feature type="region of interest" description="Disordered" evidence="1">
    <location>
        <begin position="51"/>
        <end position="101"/>
    </location>
</feature>
<evidence type="ECO:0000313" key="3">
    <source>
        <dbReference type="Proteomes" id="UP000242519"/>
    </source>
</evidence>
<dbReference type="STRING" id="503106.A0A218YVC2"/>
<name>A0A218YVC2_9HELO</name>
<dbReference type="EMBL" id="MZNU01000389">
    <property type="protein sequence ID" value="OWO98553.1"/>
    <property type="molecule type" value="Genomic_DNA"/>
</dbReference>
<protein>
    <submittedName>
        <fullName evidence="2">Uncharacterized protein</fullName>
    </submittedName>
</protein>
<feature type="region of interest" description="Disordered" evidence="1">
    <location>
        <begin position="1"/>
        <end position="24"/>
    </location>
</feature>
<sequence length="308" mass="33400">MSSPKGKGRARSETDDTDRESPAFLSRVAASASGLTRNAFAVPKTNELSAQSAAISNSDKGQFVSGIGGSGTAWTESSKSTYTPQQPSMQASSPSGFRTGHGELHARLSETEFSNFLGGIDSFVPSQSFGSNPASEPMNHFDMAWQQSQALLSEPSSKTIAEQEDRDGEDVMAILSGSSALDSQMETPPQIEDDNYDWGLTLAQISQIREITKDILPPPESHRGVSADNSLNLLPDFQGQEGAREKYLEEWDGVLNRYADEVWGGLLPLIKEARAEAEELNGEVSNEERVNSKSTRRLYAILGHLGQR</sequence>
<evidence type="ECO:0000256" key="1">
    <source>
        <dbReference type="SAM" id="MobiDB-lite"/>
    </source>
</evidence>